<reference evidence="8" key="2">
    <citation type="submission" date="2013-12" db="EMBL/GenBank/DDBJ databases">
        <title>Evolution of pathogenesis and genome organization in the Tremellales.</title>
        <authorList>
            <person name="Cuomo C."/>
            <person name="Litvintseva A."/>
            <person name="Heitman J."/>
            <person name="Chen Y."/>
            <person name="Sun S."/>
            <person name="Springer D."/>
            <person name="Dromer F."/>
            <person name="Young S."/>
            <person name="Zeng Q."/>
            <person name="Chapman S."/>
            <person name="Gujja S."/>
            <person name="Saif S."/>
            <person name="Birren B."/>
        </authorList>
    </citation>
    <scope>NUCLEOTIDE SEQUENCE [LARGE SCALE GENOMIC DNA]</scope>
    <source>
        <strain evidence="8">CBS 10435</strain>
    </source>
</reference>
<evidence type="ECO:0000256" key="6">
    <source>
        <dbReference type="SAM" id="Phobius"/>
    </source>
</evidence>
<evidence type="ECO:0000256" key="3">
    <source>
        <dbReference type="ARBA" id="ARBA00022692"/>
    </source>
</evidence>
<evidence type="ECO:0000256" key="2">
    <source>
        <dbReference type="ARBA" id="ARBA00009530"/>
    </source>
</evidence>
<dbReference type="AlphaFoldDB" id="A0A1B9J069"/>
<reference evidence="7 8" key="1">
    <citation type="submission" date="2013-07" db="EMBL/GenBank/DDBJ databases">
        <title>The Genome Sequence of Kwoniella mangroviensis CBS10435.</title>
        <authorList>
            <consortium name="The Broad Institute Genome Sequencing Platform"/>
            <person name="Cuomo C."/>
            <person name="Litvintseva A."/>
            <person name="Chen Y."/>
            <person name="Heitman J."/>
            <person name="Sun S."/>
            <person name="Springer D."/>
            <person name="Dromer F."/>
            <person name="Young S.K."/>
            <person name="Zeng Q."/>
            <person name="Gargeya S."/>
            <person name="Fitzgerald M."/>
            <person name="Abouelleil A."/>
            <person name="Alvarado L."/>
            <person name="Berlin A.M."/>
            <person name="Chapman S.B."/>
            <person name="Dewar J."/>
            <person name="Goldberg J."/>
            <person name="Griggs A."/>
            <person name="Gujja S."/>
            <person name="Hansen M."/>
            <person name="Howarth C."/>
            <person name="Imamovic A."/>
            <person name="Larimer J."/>
            <person name="McCowan C."/>
            <person name="Murphy C."/>
            <person name="Pearson M."/>
            <person name="Priest M."/>
            <person name="Roberts A."/>
            <person name="Saif S."/>
            <person name="Shea T."/>
            <person name="Sykes S."/>
            <person name="Wortman J."/>
            <person name="Nusbaum C."/>
            <person name="Birren B."/>
        </authorList>
    </citation>
    <scope>NUCLEOTIDE SEQUENCE [LARGE SCALE GENOMIC DNA]</scope>
    <source>
        <strain evidence="7 8">CBS 10435</strain>
    </source>
</reference>
<comment type="subcellular location">
    <subcellularLocation>
        <location evidence="1">Membrane</location>
    </subcellularLocation>
</comment>
<keyword evidence="3 6" id="KW-0812">Transmembrane</keyword>
<dbReference type="STRING" id="1331196.A0A1B9J069"/>
<evidence type="ECO:0000256" key="5">
    <source>
        <dbReference type="ARBA" id="ARBA00023136"/>
    </source>
</evidence>
<dbReference type="GO" id="GO:0016020">
    <property type="term" value="C:membrane"/>
    <property type="evidence" value="ECO:0007669"/>
    <property type="project" value="UniProtKB-SubCell"/>
</dbReference>
<evidence type="ECO:0000313" key="8">
    <source>
        <dbReference type="Proteomes" id="UP000092583"/>
    </source>
</evidence>
<name>A0A1B9J069_9TREE</name>
<protein>
    <recommendedName>
        <fullName evidence="9">Stress response RCI peptide</fullName>
    </recommendedName>
</protein>
<accession>A0A1B9J069</accession>
<organism evidence="7 8">
    <name type="scientific">Kwoniella mangroviensis CBS 10435</name>
    <dbReference type="NCBI Taxonomy" id="1331196"/>
    <lineage>
        <taxon>Eukaryota</taxon>
        <taxon>Fungi</taxon>
        <taxon>Dikarya</taxon>
        <taxon>Basidiomycota</taxon>
        <taxon>Agaricomycotina</taxon>
        <taxon>Tremellomycetes</taxon>
        <taxon>Tremellales</taxon>
        <taxon>Cryptococcaceae</taxon>
        <taxon>Kwoniella</taxon>
    </lineage>
</organism>
<keyword evidence="5 6" id="KW-0472">Membrane</keyword>
<dbReference type="PROSITE" id="PS01309">
    <property type="entry name" value="UPF0057"/>
    <property type="match status" value="1"/>
</dbReference>
<keyword evidence="8" id="KW-1185">Reference proteome</keyword>
<dbReference type="EMBL" id="KI669459">
    <property type="protein sequence ID" value="OCF61185.1"/>
    <property type="molecule type" value="Genomic_DNA"/>
</dbReference>
<dbReference type="InterPro" id="IPR000612">
    <property type="entry name" value="PMP3"/>
</dbReference>
<evidence type="ECO:0000313" key="7">
    <source>
        <dbReference type="EMBL" id="OCF61185.1"/>
    </source>
</evidence>
<proteinExistence type="inferred from homology"/>
<dbReference type="Proteomes" id="UP000092583">
    <property type="component" value="Unassembled WGS sequence"/>
</dbReference>
<sequence length="77" mass="8350">MAGPPSSTGDVFLYFLAIFLPPVAVFFKRGCSADVLINCLLWILGWIPGETIFLPEVSAKTKEEEGKARGEAMSLTT</sequence>
<evidence type="ECO:0000256" key="1">
    <source>
        <dbReference type="ARBA" id="ARBA00004370"/>
    </source>
</evidence>
<dbReference type="OrthoDB" id="2802411at2759"/>
<feature type="transmembrane region" description="Helical" evidence="6">
    <location>
        <begin position="12"/>
        <end position="28"/>
    </location>
</feature>
<evidence type="ECO:0008006" key="9">
    <source>
        <dbReference type="Google" id="ProtNLM"/>
    </source>
</evidence>
<keyword evidence="4 6" id="KW-1133">Transmembrane helix</keyword>
<dbReference type="PANTHER" id="PTHR21659:SF112">
    <property type="entry name" value="PROTEIN SNA2-RELATED"/>
    <property type="match status" value="1"/>
</dbReference>
<gene>
    <name evidence="7" type="ORF">L486_00830</name>
</gene>
<comment type="similarity">
    <text evidence="2">Belongs to the UPF0057 (PMP3) family.</text>
</comment>
<dbReference type="Pfam" id="PF01679">
    <property type="entry name" value="Pmp3"/>
    <property type="match status" value="1"/>
</dbReference>
<dbReference type="PANTHER" id="PTHR21659">
    <property type="entry name" value="HYDROPHOBIC PROTEIN RCI2 LOW TEMPERATURE AND SALT RESPONSIVE PROTEIN LTI6 -RELATED"/>
    <property type="match status" value="1"/>
</dbReference>
<evidence type="ECO:0000256" key="4">
    <source>
        <dbReference type="ARBA" id="ARBA00022989"/>
    </source>
</evidence>